<sequence length="106" mass="11927">MRDTLGLVAGYGLLTVTGNEHKQMRRAMNPAFSITNLMAPHHISHPSFACYSLPRIFARQTPVKRLLVELINAQIDAQPNPSEGKELPMYEWCAYLPTFPYPSPSI</sequence>
<dbReference type="AlphaFoldDB" id="A0A9W8MM75"/>
<dbReference type="GO" id="GO:0004497">
    <property type="term" value="F:monooxygenase activity"/>
    <property type="evidence" value="ECO:0007669"/>
    <property type="project" value="InterPro"/>
</dbReference>
<proteinExistence type="predicted"/>
<dbReference type="GO" id="GO:0016705">
    <property type="term" value="F:oxidoreductase activity, acting on paired donors, with incorporation or reduction of molecular oxygen"/>
    <property type="evidence" value="ECO:0007669"/>
    <property type="project" value="InterPro"/>
</dbReference>
<name>A0A9W8MM75_9AGAR</name>
<organism evidence="1 2">
    <name type="scientific">Agrocybe chaxingu</name>
    <dbReference type="NCBI Taxonomy" id="84603"/>
    <lineage>
        <taxon>Eukaryota</taxon>
        <taxon>Fungi</taxon>
        <taxon>Dikarya</taxon>
        <taxon>Basidiomycota</taxon>
        <taxon>Agaricomycotina</taxon>
        <taxon>Agaricomycetes</taxon>
        <taxon>Agaricomycetidae</taxon>
        <taxon>Agaricales</taxon>
        <taxon>Agaricineae</taxon>
        <taxon>Strophariaceae</taxon>
        <taxon>Agrocybe</taxon>
    </lineage>
</organism>
<dbReference type="GO" id="GO:0005506">
    <property type="term" value="F:iron ion binding"/>
    <property type="evidence" value="ECO:0007669"/>
    <property type="project" value="InterPro"/>
</dbReference>
<reference evidence="1" key="1">
    <citation type="submission" date="2022-07" db="EMBL/GenBank/DDBJ databases">
        <title>Genome Sequence of Agrocybe chaxingu.</title>
        <authorList>
            <person name="Buettner E."/>
        </authorList>
    </citation>
    <scope>NUCLEOTIDE SEQUENCE</scope>
    <source>
        <strain evidence="1">MP-N11</strain>
    </source>
</reference>
<protein>
    <recommendedName>
        <fullName evidence="3">Cytochrome P450</fullName>
    </recommendedName>
</protein>
<dbReference type="Proteomes" id="UP001148786">
    <property type="component" value="Unassembled WGS sequence"/>
</dbReference>
<accession>A0A9W8MM75</accession>
<evidence type="ECO:0000313" key="2">
    <source>
        <dbReference type="Proteomes" id="UP001148786"/>
    </source>
</evidence>
<dbReference type="InterPro" id="IPR036396">
    <property type="entry name" value="Cyt_P450_sf"/>
</dbReference>
<comment type="caution">
    <text evidence="1">The sequence shown here is derived from an EMBL/GenBank/DDBJ whole genome shotgun (WGS) entry which is preliminary data.</text>
</comment>
<dbReference type="SUPFAM" id="SSF48264">
    <property type="entry name" value="Cytochrome P450"/>
    <property type="match status" value="1"/>
</dbReference>
<dbReference type="EMBL" id="JANKHO010004207">
    <property type="protein sequence ID" value="KAJ3478116.1"/>
    <property type="molecule type" value="Genomic_DNA"/>
</dbReference>
<dbReference type="GO" id="GO:0020037">
    <property type="term" value="F:heme binding"/>
    <property type="evidence" value="ECO:0007669"/>
    <property type="project" value="InterPro"/>
</dbReference>
<evidence type="ECO:0008006" key="3">
    <source>
        <dbReference type="Google" id="ProtNLM"/>
    </source>
</evidence>
<gene>
    <name evidence="1" type="ORF">NLJ89_g12389</name>
</gene>
<evidence type="ECO:0000313" key="1">
    <source>
        <dbReference type="EMBL" id="KAJ3478116.1"/>
    </source>
</evidence>
<keyword evidence="2" id="KW-1185">Reference proteome</keyword>
<dbReference type="Gene3D" id="1.10.630.10">
    <property type="entry name" value="Cytochrome P450"/>
    <property type="match status" value="1"/>
</dbReference>
<dbReference type="OrthoDB" id="10029320at2759"/>